<feature type="compositionally biased region" description="Polar residues" evidence="1">
    <location>
        <begin position="213"/>
        <end position="226"/>
    </location>
</feature>
<dbReference type="RefSeq" id="WP_061507539.1">
    <property type="nucleotide sequence ID" value="NZ_LHZF01000134.1"/>
</dbReference>
<accession>A0A149RVT1</accession>
<sequence length="280" mass="29724">MPPTPTPPRSPVPQTQTIRLVCLTTTLPDAAKQGRIPPREAKTAARYPTGAEGFTLPQLRKPPRFTQIILAEDCTCEGLDTARPLPDPDAIPAGRASQSAGQTYIPQAKDAPESPGFSTVSAERALIHTASLNDRNYGTWHGQALRDLPPDALNALLHDPDFAPPEGESLNQFHARIGAWLTTASQGEMAEAEPDAANLSNGSPSRTGPDASSGKQPRTPSGTSARTVLLIARPAVVRALATHILQGGVDMATRLDIAPETTSLFTHHAGNWRVRALSVP</sequence>
<gene>
    <name evidence="2" type="ORF">AD933_02935</name>
</gene>
<evidence type="ECO:0000313" key="3">
    <source>
        <dbReference type="Proteomes" id="UP000075526"/>
    </source>
</evidence>
<feature type="region of interest" description="Disordered" evidence="1">
    <location>
        <begin position="186"/>
        <end position="226"/>
    </location>
</feature>
<protein>
    <recommendedName>
        <fullName evidence="4">Phosphoglycerate mutase</fullName>
    </recommendedName>
</protein>
<dbReference type="SUPFAM" id="SSF53254">
    <property type="entry name" value="Phosphoglycerate mutase-like"/>
    <property type="match status" value="1"/>
</dbReference>
<dbReference type="InterPro" id="IPR013078">
    <property type="entry name" value="His_Pase_superF_clade-1"/>
</dbReference>
<evidence type="ECO:0000313" key="2">
    <source>
        <dbReference type="EMBL" id="KXV18611.1"/>
    </source>
</evidence>
<evidence type="ECO:0008006" key="4">
    <source>
        <dbReference type="Google" id="ProtNLM"/>
    </source>
</evidence>
<comment type="caution">
    <text evidence="2">The sequence shown here is derived from an EMBL/GenBank/DDBJ whole genome shotgun (WGS) entry which is preliminary data.</text>
</comment>
<reference evidence="2 3" key="1">
    <citation type="submission" date="2015-06" db="EMBL/GenBank/DDBJ databases">
        <title>Improved classification and identification of acetic acid bacteria using matrix-assisted laser desorption/ionization time-of-flight mass spectrometry; Gluconobacter nephelii and Gluconobacter uchimurae are later heterotypic synonyms of Gluconobacter japonicus and Gluconobacter oxydans, respectively.</title>
        <authorList>
            <person name="Li L."/>
            <person name="Cleenwerck I."/>
            <person name="De Vuyst L."/>
            <person name="Vandamme P."/>
        </authorList>
    </citation>
    <scope>NUCLEOTIDE SEQUENCE [LARGE SCALE GENOMIC DNA]</scope>
    <source>
        <strain evidence="2 3">LMG 1552</strain>
    </source>
</reference>
<dbReference type="InterPro" id="IPR029033">
    <property type="entry name" value="His_PPase_superfam"/>
</dbReference>
<dbReference type="PATRIC" id="fig|178901.13.peg.310"/>
<name>A0A149RVT1_9PROT</name>
<dbReference type="AlphaFoldDB" id="A0A149RVT1"/>
<dbReference type="Proteomes" id="UP000075526">
    <property type="component" value="Unassembled WGS sequence"/>
</dbReference>
<proteinExistence type="predicted"/>
<evidence type="ECO:0000256" key="1">
    <source>
        <dbReference type="SAM" id="MobiDB-lite"/>
    </source>
</evidence>
<dbReference type="Gene3D" id="3.40.50.1240">
    <property type="entry name" value="Phosphoglycerate mutase-like"/>
    <property type="match status" value="1"/>
</dbReference>
<dbReference type="Pfam" id="PF00300">
    <property type="entry name" value="His_Phos_1"/>
    <property type="match status" value="1"/>
</dbReference>
<dbReference type="EMBL" id="LHZF01000134">
    <property type="protein sequence ID" value="KXV18611.1"/>
    <property type="molecule type" value="Genomic_DNA"/>
</dbReference>
<organism evidence="2 3">
    <name type="scientific">Acetobacter malorum</name>
    <dbReference type="NCBI Taxonomy" id="178901"/>
    <lineage>
        <taxon>Bacteria</taxon>
        <taxon>Pseudomonadati</taxon>
        <taxon>Pseudomonadota</taxon>
        <taxon>Alphaproteobacteria</taxon>
        <taxon>Acetobacterales</taxon>
        <taxon>Acetobacteraceae</taxon>
        <taxon>Acetobacter</taxon>
    </lineage>
</organism>